<keyword evidence="4" id="KW-1185">Reference proteome</keyword>
<keyword evidence="2" id="KW-0812">Transmembrane</keyword>
<evidence type="ECO:0000256" key="1">
    <source>
        <dbReference type="SAM" id="MobiDB-lite"/>
    </source>
</evidence>
<name>A0ABR1M6T3_9PEZI</name>
<gene>
    <name evidence="3" type="ORF">J3D65DRAFT_231281</name>
</gene>
<accession>A0ABR1M6T3</accession>
<dbReference type="GeneID" id="92027588"/>
<dbReference type="RefSeq" id="XP_066659134.1">
    <property type="nucleotide sequence ID" value="XM_066794682.1"/>
</dbReference>
<reference evidence="3 4" key="1">
    <citation type="submission" date="2024-04" db="EMBL/GenBank/DDBJ databases">
        <title>Phyllosticta paracitricarpa is synonymous to the EU quarantine fungus P. citricarpa based on phylogenomic analyses.</title>
        <authorList>
            <consortium name="Lawrence Berkeley National Laboratory"/>
            <person name="Van ingen-buijs V.A."/>
            <person name="Van westerhoven A.C."/>
            <person name="Haridas S."/>
            <person name="Skiadas P."/>
            <person name="Martin F."/>
            <person name="Groenewald J.Z."/>
            <person name="Crous P.W."/>
            <person name="Seidl M.F."/>
        </authorList>
    </citation>
    <scope>NUCLEOTIDE SEQUENCE [LARGE SCALE GENOMIC DNA]</scope>
    <source>
        <strain evidence="3 4">CPC 17464</strain>
    </source>
</reference>
<proteinExistence type="predicted"/>
<feature type="region of interest" description="Disordered" evidence="1">
    <location>
        <begin position="100"/>
        <end position="121"/>
    </location>
</feature>
<evidence type="ECO:0000256" key="2">
    <source>
        <dbReference type="SAM" id="Phobius"/>
    </source>
</evidence>
<evidence type="ECO:0008006" key="5">
    <source>
        <dbReference type="Google" id="ProtNLM"/>
    </source>
</evidence>
<feature type="transmembrane region" description="Helical" evidence="2">
    <location>
        <begin position="264"/>
        <end position="284"/>
    </location>
</feature>
<keyword evidence="2" id="KW-0472">Membrane</keyword>
<keyword evidence="2" id="KW-1133">Transmembrane helix</keyword>
<sequence length="345" mass="37535">MHAENGATSCQAFGFVGRVEKKAIVMVLEKMECAPLSQPPTSRIVLQLRLSTRFPASSRRAARSHGDKTEICSSFEFAYSVPKVCTVLTQAHTRSQAWLAGRAGRPASPVPSPPTSHGVPSVSRAASVTGCYTAWHSSKAFRRSSICLLACLLDAKLICTACSERHCIRMYAMSSQRRGWLSVQNRDIDSSLTPPCGRARARTRSTRDAINSSTRCVAVTIIASRSSRLVSSQTSQLDSRKQQPNLRLRRVFAFGMSRLRPLPLGLALHVSALFLSLFPVSAFLRPASLSTARLSRTKKPVAHLSCACLRGHGCAIRRFTSLPARRVLVLLAGCHVSTVVASSLF</sequence>
<feature type="transmembrane region" description="Helical" evidence="2">
    <location>
        <begin position="327"/>
        <end position="344"/>
    </location>
</feature>
<dbReference type="EMBL" id="JBBPEH010000002">
    <property type="protein sequence ID" value="KAK7542841.1"/>
    <property type="molecule type" value="Genomic_DNA"/>
</dbReference>
<comment type="caution">
    <text evidence="3">The sequence shown here is derived from an EMBL/GenBank/DDBJ whole genome shotgun (WGS) entry which is preliminary data.</text>
</comment>
<dbReference type="Proteomes" id="UP001360953">
    <property type="component" value="Unassembled WGS sequence"/>
</dbReference>
<organism evidence="3 4">
    <name type="scientific">Phyllosticta citribraziliensis</name>
    <dbReference type="NCBI Taxonomy" id="989973"/>
    <lineage>
        <taxon>Eukaryota</taxon>
        <taxon>Fungi</taxon>
        <taxon>Dikarya</taxon>
        <taxon>Ascomycota</taxon>
        <taxon>Pezizomycotina</taxon>
        <taxon>Dothideomycetes</taxon>
        <taxon>Dothideomycetes incertae sedis</taxon>
        <taxon>Botryosphaeriales</taxon>
        <taxon>Phyllostictaceae</taxon>
        <taxon>Phyllosticta</taxon>
    </lineage>
</organism>
<protein>
    <recommendedName>
        <fullName evidence="5">Transmembrane protein</fullName>
    </recommendedName>
</protein>
<evidence type="ECO:0000313" key="3">
    <source>
        <dbReference type="EMBL" id="KAK7542841.1"/>
    </source>
</evidence>
<evidence type="ECO:0000313" key="4">
    <source>
        <dbReference type="Proteomes" id="UP001360953"/>
    </source>
</evidence>